<dbReference type="AlphaFoldDB" id="A0A812KW01"/>
<organism evidence="2 3">
    <name type="scientific">Symbiodinium necroappetens</name>
    <dbReference type="NCBI Taxonomy" id="1628268"/>
    <lineage>
        <taxon>Eukaryota</taxon>
        <taxon>Sar</taxon>
        <taxon>Alveolata</taxon>
        <taxon>Dinophyceae</taxon>
        <taxon>Suessiales</taxon>
        <taxon>Symbiodiniaceae</taxon>
        <taxon>Symbiodinium</taxon>
    </lineage>
</organism>
<keyword evidence="3" id="KW-1185">Reference proteome</keyword>
<dbReference type="EMBL" id="CAJNJA010008479">
    <property type="protein sequence ID" value="CAE7237030.1"/>
    <property type="molecule type" value="Genomic_DNA"/>
</dbReference>
<gene>
    <name evidence="2" type="primary">dbp9</name>
    <name evidence="2" type="ORF">SNEC2469_LOCUS4031</name>
</gene>
<feature type="region of interest" description="Disordered" evidence="1">
    <location>
        <begin position="15"/>
        <end position="108"/>
    </location>
</feature>
<comment type="caution">
    <text evidence="2">The sequence shown here is derived from an EMBL/GenBank/DDBJ whole genome shotgun (WGS) entry which is preliminary data.</text>
</comment>
<sequence>MARWMKPLQAFTGLFRKDENQEARTDQRKSSLKKVDKSFKDAGRSGQRLRFDTERVNTANLAEQDNDTERDSKAAPKCAKDAVKDSAREGFGGPIRAQPMQATRNRDDELSCHVTAAYMSVTG</sequence>
<accession>A0A812KW01</accession>
<protein>
    <submittedName>
        <fullName evidence="2">Dbp9 protein</fullName>
    </submittedName>
</protein>
<evidence type="ECO:0000256" key="1">
    <source>
        <dbReference type="SAM" id="MobiDB-lite"/>
    </source>
</evidence>
<feature type="compositionally biased region" description="Basic and acidic residues" evidence="1">
    <location>
        <begin position="15"/>
        <end position="55"/>
    </location>
</feature>
<dbReference type="Proteomes" id="UP000601435">
    <property type="component" value="Unassembled WGS sequence"/>
</dbReference>
<reference evidence="2" key="1">
    <citation type="submission" date="2021-02" db="EMBL/GenBank/DDBJ databases">
        <authorList>
            <person name="Dougan E. K."/>
            <person name="Rhodes N."/>
            <person name="Thang M."/>
            <person name="Chan C."/>
        </authorList>
    </citation>
    <scope>NUCLEOTIDE SEQUENCE</scope>
</reference>
<evidence type="ECO:0000313" key="3">
    <source>
        <dbReference type="Proteomes" id="UP000601435"/>
    </source>
</evidence>
<dbReference type="OrthoDB" id="432648at2759"/>
<proteinExistence type="predicted"/>
<feature type="compositionally biased region" description="Basic and acidic residues" evidence="1">
    <location>
        <begin position="67"/>
        <end position="88"/>
    </location>
</feature>
<name>A0A812KW01_9DINO</name>
<evidence type="ECO:0000313" key="2">
    <source>
        <dbReference type="EMBL" id="CAE7237030.1"/>
    </source>
</evidence>